<keyword evidence="4" id="KW-0378">Hydrolase</keyword>
<evidence type="ECO:0000313" key="8">
    <source>
        <dbReference type="EMBL" id="CDS87327.1"/>
    </source>
</evidence>
<dbReference type="InterPro" id="IPR029045">
    <property type="entry name" value="ClpP/crotonase-like_dom_sf"/>
</dbReference>
<sequence length="235" mass="26668">MSKKNKDNLINILQIKNSTDKKAELYFYGDIVSSSWGAWEEEDQYPESIKNFLKGQEGKDLDIYINSGGGSVFAGMAIYNMLKRHTGFKTIKIDGIAGSIASIIALAGDKIIIPRNAFFMIHKAWGIVQGNSKKVIEYASLLEKIDKTALEIYKENLKNENDIEKIKQMIEEETWLTGEEAAKYFNFELSSEVDAVACSGDILDKYNKTPKVINNIKVNDIEERKNNLLKRIERI</sequence>
<dbReference type="GO" id="GO:0006515">
    <property type="term" value="P:protein quality control for misfolded or incompletely synthesized proteins"/>
    <property type="evidence" value="ECO:0007669"/>
    <property type="project" value="TreeGrafter"/>
</dbReference>
<dbReference type="Pfam" id="PF00574">
    <property type="entry name" value="CLP_protease"/>
    <property type="match status" value="1"/>
</dbReference>
<dbReference type="InterPro" id="IPR023562">
    <property type="entry name" value="ClpP/TepA"/>
</dbReference>
<accession>A0A069A9F2</accession>
<evidence type="ECO:0000256" key="5">
    <source>
        <dbReference type="ARBA" id="ARBA00022825"/>
    </source>
</evidence>
<dbReference type="PRINTS" id="PR00127">
    <property type="entry name" value="CLPPROTEASEP"/>
</dbReference>
<reference evidence="8" key="1">
    <citation type="submission" date="2014-07" db="EMBL/GenBank/DDBJ databases">
        <authorList>
            <person name="Monot Marc"/>
        </authorList>
    </citation>
    <scope>NUCLEOTIDE SEQUENCE</scope>
    <source>
        <strain evidence="9">7032989</strain>
        <strain evidence="7">7032994</strain>
    </source>
</reference>
<dbReference type="EMBL" id="LK933537">
    <property type="protein sequence ID" value="CDT82052.1"/>
    <property type="molecule type" value="Genomic_DNA"/>
</dbReference>
<dbReference type="NCBIfam" id="NF045542">
    <property type="entry name" value="Clp_rel_HeadMat"/>
    <property type="match status" value="1"/>
</dbReference>
<dbReference type="GO" id="GO:0004252">
    <property type="term" value="F:serine-type endopeptidase activity"/>
    <property type="evidence" value="ECO:0007669"/>
    <property type="project" value="InterPro"/>
</dbReference>
<dbReference type="SUPFAM" id="SSF52096">
    <property type="entry name" value="ClpP/crotonase"/>
    <property type="match status" value="1"/>
</dbReference>
<organism evidence="8">
    <name type="scientific">Clostridioides difficile</name>
    <name type="common">Peptoclostridium difficile</name>
    <dbReference type="NCBI Taxonomy" id="1496"/>
    <lineage>
        <taxon>Bacteria</taxon>
        <taxon>Bacillati</taxon>
        <taxon>Bacillota</taxon>
        <taxon>Clostridia</taxon>
        <taxon>Peptostreptococcales</taxon>
        <taxon>Peptostreptococcaceae</taxon>
        <taxon>Clostridioides</taxon>
    </lineage>
</organism>
<evidence type="ECO:0000313" key="7">
    <source>
        <dbReference type="EMBL" id="CDS87006.1"/>
    </source>
</evidence>
<keyword evidence="3 8" id="KW-0645">Protease</keyword>
<keyword evidence="5" id="KW-0720">Serine protease</keyword>
<dbReference type="GO" id="GO:0004176">
    <property type="term" value="F:ATP-dependent peptidase activity"/>
    <property type="evidence" value="ECO:0007669"/>
    <property type="project" value="InterPro"/>
</dbReference>
<dbReference type="GO" id="GO:0009368">
    <property type="term" value="C:endopeptidase Clp complex"/>
    <property type="evidence" value="ECO:0007669"/>
    <property type="project" value="TreeGrafter"/>
</dbReference>
<dbReference type="PANTHER" id="PTHR10381">
    <property type="entry name" value="ATP-DEPENDENT CLP PROTEASE PROTEOLYTIC SUBUNIT"/>
    <property type="match status" value="1"/>
</dbReference>
<dbReference type="EMBL" id="LK932400">
    <property type="protein sequence ID" value="CDS87006.1"/>
    <property type="molecule type" value="Genomic_DNA"/>
</dbReference>
<evidence type="ECO:0000256" key="1">
    <source>
        <dbReference type="ARBA" id="ARBA00007039"/>
    </source>
</evidence>
<evidence type="ECO:0000256" key="3">
    <source>
        <dbReference type="ARBA" id="ARBA00022670"/>
    </source>
</evidence>
<keyword evidence="2" id="KW-0963">Cytoplasm</keyword>
<gene>
    <name evidence="9" type="ORF">BN1095_920040</name>
    <name evidence="8" type="ORF">BN1096_610138</name>
    <name evidence="7" type="ORF">BN1097_610087</name>
</gene>
<comment type="similarity">
    <text evidence="1 6">Belongs to the peptidase S14 family.</text>
</comment>
<dbReference type="AlphaFoldDB" id="A0A069A9F2"/>
<dbReference type="GO" id="GO:0051117">
    <property type="term" value="F:ATPase binding"/>
    <property type="evidence" value="ECO:0007669"/>
    <property type="project" value="TreeGrafter"/>
</dbReference>
<dbReference type="EMBL" id="LK932515">
    <property type="protein sequence ID" value="CDS87327.1"/>
    <property type="molecule type" value="Genomic_DNA"/>
</dbReference>
<evidence type="ECO:0000256" key="4">
    <source>
        <dbReference type="ARBA" id="ARBA00022801"/>
    </source>
</evidence>
<proteinExistence type="inferred from homology"/>
<dbReference type="InterPro" id="IPR001907">
    <property type="entry name" value="ClpP"/>
</dbReference>
<protein>
    <recommendedName>
        <fullName evidence="6">ATP-dependent Clp protease proteolytic subunit</fullName>
    </recommendedName>
</protein>
<dbReference type="CDD" id="cd07016">
    <property type="entry name" value="S14_ClpP_1"/>
    <property type="match status" value="1"/>
</dbReference>
<evidence type="ECO:0000256" key="2">
    <source>
        <dbReference type="ARBA" id="ARBA00022490"/>
    </source>
</evidence>
<dbReference type="Gene3D" id="3.90.226.10">
    <property type="entry name" value="2-enoyl-CoA Hydratase, Chain A, domain 1"/>
    <property type="match status" value="1"/>
</dbReference>
<evidence type="ECO:0000313" key="9">
    <source>
        <dbReference type="EMBL" id="CDT82052.1"/>
    </source>
</evidence>
<name>A0A069A9F2_CLODI</name>
<dbReference type="PANTHER" id="PTHR10381:SF70">
    <property type="entry name" value="ATP-DEPENDENT CLP PROTEASE PROTEOLYTIC SUBUNIT"/>
    <property type="match status" value="1"/>
</dbReference>
<dbReference type="RefSeq" id="WP_021366638.1">
    <property type="nucleotide sequence ID" value="NZ_BBYB01000195.1"/>
</dbReference>
<evidence type="ECO:0000256" key="6">
    <source>
        <dbReference type="RuleBase" id="RU003567"/>
    </source>
</evidence>